<keyword evidence="2" id="KW-1185">Reference proteome</keyword>
<dbReference type="InterPro" id="IPR003718">
    <property type="entry name" value="OsmC/Ohr_fam"/>
</dbReference>
<dbReference type="SUPFAM" id="SSF82784">
    <property type="entry name" value="OsmC-like"/>
    <property type="match status" value="1"/>
</dbReference>
<dbReference type="Proteomes" id="UP000000466">
    <property type="component" value="Chromosome"/>
</dbReference>
<dbReference type="EMBL" id="CP003746">
    <property type="protein sequence ID" value="AFU99977.1"/>
    <property type="molecule type" value="Genomic_DNA"/>
</dbReference>
<sequence>MNAQEPFSISLKLLDGYRFEVDFGDAGTLLTDEPEPLGANSGPNPARLLAAAAANCLAASLTFAIRKFKEDPGQVSATVEGYLARQDGRWRVDHLDVNLQLGVDAGDIPHLERALSQFENFCVVTQSVRQGFAVNVSVFDANGVAVHTG</sequence>
<dbReference type="KEGG" id="saga:M5M_14205"/>
<organism evidence="1 2">
    <name type="scientific">Simiduia agarivorans (strain DSM 21679 / JCM 13881 / BCRC 17597 / SA1)</name>
    <dbReference type="NCBI Taxonomy" id="1117647"/>
    <lineage>
        <taxon>Bacteria</taxon>
        <taxon>Pseudomonadati</taxon>
        <taxon>Pseudomonadota</taxon>
        <taxon>Gammaproteobacteria</taxon>
        <taxon>Cellvibrionales</taxon>
        <taxon>Cellvibrionaceae</taxon>
        <taxon>Simiduia</taxon>
    </lineage>
</organism>
<dbReference type="InterPro" id="IPR036102">
    <property type="entry name" value="OsmC/Ohrsf"/>
</dbReference>
<dbReference type="eggNOG" id="COG1765">
    <property type="taxonomic scope" value="Bacteria"/>
</dbReference>
<dbReference type="RefSeq" id="WP_015048130.1">
    <property type="nucleotide sequence ID" value="NC_018868.3"/>
</dbReference>
<protein>
    <submittedName>
        <fullName evidence="1">OsmC family protein</fullName>
    </submittedName>
</protein>
<dbReference type="Gene3D" id="3.30.300.20">
    <property type="match status" value="1"/>
</dbReference>
<reference evidence="1 2" key="1">
    <citation type="journal article" date="2013" name="Genome Announc.">
        <title>Complete genome sequence of Simiduia agarivorans SA1(T), a marine bacterium able to degrade a variety of polysaccharides.</title>
        <authorList>
            <person name="Lin S.Y."/>
            <person name="Shieh W.Y."/>
            <person name="Chen J.S."/>
            <person name="Tang S.L."/>
        </authorList>
    </citation>
    <scope>NUCLEOTIDE SEQUENCE [LARGE SCALE GENOMIC DNA]</scope>
    <source>
        <strain evidence="2">DSM 21679 / JCM 13881 / BCRC 17597 / SA1</strain>
    </source>
</reference>
<proteinExistence type="predicted"/>
<dbReference type="InterPro" id="IPR015946">
    <property type="entry name" value="KH_dom-like_a/b"/>
</dbReference>
<accession>K4L1C4</accession>
<gene>
    <name evidence="1" type="ordered locus">M5M_14205</name>
</gene>
<dbReference type="HOGENOM" id="CLU_110187_0_0_6"/>
<dbReference type="AlphaFoldDB" id="K4L1C4"/>
<dbReference type="Pfam" id="PF02566">
    <property type="entry name" value="OsmC"/>
    <property type="match status" value="1"/>
</dbReference>
<evidence type="ECO:0000313" key="1">
    <source>
        <dbReference type="EMBL" id="AFU99977.1"/>
    </source>
</evidence>
<name>K4L1C4_SIMAS</name>
<evidence type="ECO:0000313" key="2">
    <source>
        <dbReference type="Proteomes" id="UP000000466"/>
    </source>
</evidence>
<dbReference type="OrthoDB" id="5297623at2"/>